<feature type="transmembrane region" description="Helical" evidence="2">
    <location>
        <begin position="86"/>
        <end position="119"/>
    </location>
</feature>
<feature type="compositionally biased region" description="Basic and acidic residues" evidence="1">
    <location>
        <begin position="242"/>
        <end position="254"/>
    </location>
</feature>
<evidence type="ECO:0000313" key="4">
    <source>
        <dbReference type="Proteomes" id="UP000196084"/>
    </source>
</evidence>
<dbReference type="Pfam" id="PF17647">
    <property type="entry name" value="DUF5518"/>
    <property type="match status" value="1"/>
</dbReference>
<evidence type="ECO:0008006" key="5">
    <source>
        <dbReference type="Google" id="ProtNLM"/>
    </source>
</evidence>
<dbReference type="EMBL" id="MWPH01000003">
    <property type="protein sequence ID" value="OVE83496.1"/>
    <property type="molecule type" value="Genomic_DNA"/>
</dbReference>
<evidence type="ECO:0000256" key="2">
    <source>
        <dbReference type="SAM" id="Phobius"/>
    </source>
</evidence>
<keyword evidence="2" id="KW-1133">Transmembrane helix</keyword>
<keyword evidence="2" id="KW-0472">Membrane</keyword>
<dbReference type="Proteomes" id="UP000196084">
    <property type="component" value="Unassembled WGS sequence"/>
</dbReference>
<organism evidence="3 4">
    <name type="scientific">Natronolimnobius baerhuensis</name>
    <dbReference type="NCBI Taxonomy" id="253108"/>
    <lineage>
        <taxon>Archaea</taxon>
        <taxon>Methanobacteriati</taxon>
        <taxon>Methanobacteriota</taxon>
        <taxon>Stenosarchaea group</taxon>
        <taxon>Halobacteria</taxon>
        <taxon>Halobacteriales</taxon>
        <taxon>Natrialbaceae</taxon>
        <taxon>Natronolimnobius</taxon>
    </lineage>
</organism>
<evidence type="ECO:0000313" key="3">
    <source>
        <dbReference type="EMBL" id="OVE83496.1"/>
    </source>
</evidence>
<gene>
    <name evidence="3" type="ORF">B2G88_13710</name>
</gene>
<comment type="caution">
    <text evidence="3">The sequence shown here is derived from an EMBL/GenBank/DDBJ whole genome shotgun (WGS) entry which is preliminary data.</text>
</comment>
<evidence type="ECO:0000256" key="1">
    <source>
        <dbReference type="SAM" id="MobiDB-lite"/>
    </source>
</evidence>
<proteinExistence type="predicted"/>
<keyword evidence="4" id="KW-1185">Reference proteome</keyword>
<dbReference type="RefSeq" id="WP_087715073.1">
    <property type="nucleotide sequence ID" value="NZ_MWPH01000003.1"/>
</dbReference>
<protein>
    <recommendedName>
        <fullName evidence="5">DUF5518 domain-containing protein</fullName>
    </recommendedName>
</protein>
<feature type="transmembrane region" description="Helical" evidence="2">
    <location>
        <begin position="12"/>
        <end position="37"/>
    </location>
</feature>
<dbReference type="OrthoDB" id="341846at2157"/>
<keyword evidence="2" id="KW-0812">Transmembrane</keyword>
<feature type="compositionally biased region" description="Basic and acidic residues" evidence="1">
    <location>
        <begin position="144"/>
        <end position="197"/>
    </location>
</feature>
<feature type="compositionally biased region" description="Basic and acidic residues" evidence="1">
    <location>
        <begin position="206"/>
        <end position="217"/>
    </location>
</feature>
<dbReference type="InterPro" id="IPR040493">
    <property type="entry name" value="DUF5518"/>
</dbReference>
<accession>A0A202E5B7</accession>
<feature type="compositionally biased region" description="Low complexity" evidence="1">
    <location>
        <begin position="224"/>
        <end position="234"/>
    </location>
</feature>
<reference evidence="3 4" key="1">
    <citation type="submission" date="2017-02" db="EMBL/GenBank/DDBJ databases">
        <title>Natronthermophilus aegyptiacus gen. nov.,sp. nov., an aerobic, extremely halophilic alkalithermophilic archaeon isolated from the athalassohaline Wadi An Natrun, Egypt.</title>
        <authorList>
            <person name="Zhao B."/>
        </authorList>
    </citation>
    <scope>NUCLEOTIDE SEQUENCE [LARGE SCALE GENOMIC DNA]</scope>
    <source>
        <strain evidence="3 4">CGMCC 1.3597</strain>
    </source>
</reference>
<feature type="transmembrane region" description="Helical" evidence="2">
    <location>
        <begin position="49"/>
        <end position="80"/>
    </location>
</feature>
<feature type="region of interest" description="Disordered" evidence="1">
    <location>
        <begin position="130"/>
        <end position="254"/>
    </location>
</feature>
<sequence>MVTGRTLVHALVGALVGVVLSFIPFSTVIGGAVAGFLEGPDSRDGTVAGALAGAITFVPILGGVFLVAAVLGLGVSVAAIPLEGGALALIVMGFLSMIVLLYTVGLALLGGYLGAYLAGQYPDQYARTRGSLGADSRASSGHHSRPESWTAHEHSPRARDRERTANRDRWRSDDARAQPRDPRSRADDQPRADRPDSTTETFQPDPNDRLEPERWLETDEVNEATDATTNTDADAQSDADTETERNHETERDRE</sequence>
<name>A0A202E5B7_9EURY</name>
<dbReference type="AlphaFoldDB" id="A0A202E5B7"/>